<organism evidence="1 2">
    <name type="scientific">Dendrobium nobile</name>
    <name type="common">Orchid</name>
    <dbReference type="NCBI Taxonomy" id="94219"/>
    <lineage>
        <taxon>Eukaryota</taxon>
        <taxon>Viridiplantae</taxon>
        <taxon>Streptophyta</taxon>
        <taxon>Embryophyta</taxon>
        <taxon>Tracheophyta</taxon>
        <taxon>Spermatophyta</taxon>
        <taxon>Magnoliopsida</taxon>
        <taxon>Liliopsida</taxon>
        <taxon>Asparagales</taxon>
        <taxon>Orchidaceae</taxon>
        <taxon>Epidendroideae</taxon>
        <taxon>Malaxideae</taxon>
        <taxon>Dendrobiinae</taxon>
        <taxon>Dendrobium</taxon>
    </lineage>
</organism>
<protein>
    <submittedName>
        <fullName evidence="1">Uncharacterized protein</fullName>
    </submittedName>
</protein>
<gene>
    <name evidence="1" type="ORF">KFK09_004971</name>
</gene>
<sequence length="62" mass="7327">MFYYLSSNCKFNLFVLMVINNESQPLKELLISSIVGISLSNDLHLEINFNILVLRYNNWKQM</sequence>
<dbReference type="Proteomes" id="UP000829196">
    <property type="component" value="Unassembled WGS sequence"/>
</dbReference>
<accession>A0A8T3BX27</accession>
<proteinExistence type="predicted"/>
<dbReference type="EMBL" id="JAGYWB010000005">
    <property type="protein sequence ID" value="KAI0522591.1"/>
    <property type="molecule type" value="Genomic_DNA"/>
</dbReference>
<comment type="caution">
    <text evidence="1">The sequence shown here is derived from an EMBL/GenBank/DDBJ whole genome shotgun (WGS) entry which is preliminary data.</text>
</comment>
<keyword evidence="2" id="KW-1185">Reference proteome</keyword>
<name>A0A8T3BX27_DENNO</name>
<dbReference type="AlphaFoldDB" id="A0A8T3BX27"/>
<evidence type="ECO:0000313" key="2">
    <source>
        <dbReference type="Proteomes" id="UP000829196"/>
    </source>
</evidence>
<evidence type="ECO:0000313" key="1">
    <source>
        <dbReference type="EMBL" id="KAI0522591.1"/>
    </source>
</evidence>
<reference evidence="1" key="1">
    <citation type="journal article" date="2022" name="Front. Genet.">
        <title>Chromosome-Scale Assembly of the Dendrobium nobile Genome Provides Insights Into the Molecular Mechanism of the Biosynthesis of the Medicinal Active Ingredient of Dendrobium.</title>
        <authorList>
            <person name="Xu Q."/>
            <person name="Niu S.-C."/>
            <person name="Li K.-L."/>
            <person name="Zheng P.-J."/>
            <person name="Zhang X.-J."/>
            <person name="Jia Y."/>
            <person name="Liu Y."/>
            <person name="Niu Y.-X."/>
            <person name="Yu L.-H."/>
            <person name="Chen D.-F."/>
            <person name="Zhang G.-Q."/>
        </authorList>
    </citation>
    <scope>NUCLEOTIDE SEQUENCE</scope>
    <source>
        <tissue evidence="1">Leaf</tissue>
    </source>
</reference>